<accession>A0AAU7CJL3</accession>
<dbReference type="InterPro" id="IPR027558">
    <property type="entry name" value="Pre_pil_HX9DG_C"/>
</dbReference>
<dbReference type="SUPFAM" id="SSF54523">
    <property type="entry name" value="Pili subunits"/>
    <property type="match status" value="1"/>
</dbReference>
<dbReference type="AlphaFoldDB" id="A0AAU7CJL3"/>
<name>A0AAU7CJL3_9BACT</name>
<dbReference type="NCBIfam" id="TIGR04294">
    <property type="entry name" value="pre_pil_HX9DG"/>
    <property type="match status" value="1"/>
</dbReference>
<dbReference type="PROSITE" id="PS00409">
    <property type="entry name" value="PROKAR_NTER_METHYL"/>
    <property type="match status" value="1"/>
</dbReference>
<dbReference type="Gene3D" id="3.30.700.10">
    <property type="entry name" value="Glycoprotein, Type 4 Pilin"/>
    <property type="match status" value="1"/>
</dbReference>
<dbReference type="PANTHER" id="PTHR30093:SF2">
    <property type="entry name" value="TYPE II SECRETION SYSTEM PROTEIN H"/>
    <property type="match status" value="1"/>
</dbReference>
<dbReference type="Pfam" id="PF07596">
    <property type="entry name" value="SBP_bac_10"/>
    <property type="match status" value="1"/>
</dbReference>
<dbReference type="InterPro" id="IPR012902">
    <property type="entry name" value="N_methyl_site"/>
</dbReference>
<evidence type="ECO:0000313" key="2">
    <source>
        <dbReference type="EMBL" id="XBH05340.1"/>
    </source>
</evidence>
<dbReference type="NCBIfam" id="TIGR02532">
    <property type="entry name" value="IV_pilin_GFxxxE"/>
    <property type="match status" value="1"/>
</dbReference>
<feature type="domain" description="DUF1559" evidence="1">
    <location>
        <begin position="38"/>
        <end position="349"/>
    </location>
</feature>
<proteinExistence type="predicted"/>
<dbReference type="EMBL" id="CP155447">
    <property type="protein sequence ID" value="XBH05340.1"/>
    <property type="molecule type" value="Genomic_DNA"/>
</dbReference>
<gene>
    <name evidence="2" type="ORF">V5E97_04800</name>
</gene>
<dbReference type="InterPro" id="IPR011453">
    <property type="entry name" value="DUF1559"/>
</dbReference>
<dbReference type="InterPro" id="IPR045584">
    <property type="entry name" value="Pilin-like"/>
</dbReference>
<protein>
    <submittedName>
        <fullName evidence="2">DUF1559 domain-containing protein</fullName>
    </submittedName>
</protein>
<sequence>MRSRTRPEPRRSGFTLIELLVVIAIIAVLIALLLPAVQAAREAGRRAQCTNNLKQIGLGFLNFESANGHLPQGPFDGHPKAVDAAGNPVPAQSIYDETGGYESSTCCNALHPDGFGHFFKILPFLEQQPLYNLANFAIPPLASDRPANFAGQDSIALIAVPGYYCPSRRAPQIYSNTTSKNDYAGCAGFFQGEMYECQDASNRWVPAPPNGLTPYKNERDAVNQGDTSGRKGAIAHGVRSKRRISDFIDGTSNSILAAEKSLPNDRHGTDGGDNERWFNAGWDEDAIRYHFPPVADATAPSLNGHCSTPSSPKTGGNLWRRMFGSSHPGGVNAVLGDGSVRFLKFSIDPGSMRKLSTIDDGEVLSADSF</sequence>
<organism evidence="2">
    <name type="scientific">Singulisphaera sp. Ch08</name>
    <dbReference type="NCBI Taxonomy" id="3120278"/>
    <lineage>
        <taxon>Bacteria</taxon>
        <taxon>Pseudomonadati</taxon>
        <taxon>Planctomycetota</taxon>
        <taxon>Planctomycetia</taxon>
        <taxon>Isosphaerales</taxon>
        <taxon>Isosphaeraceae</taxon>
        <taxon>Singulisphaera</taxon>
    </lineage>
</organism>
<dbReference type="RefSeq" id="WP_406698156.1">
    <property type="nucleotide sequence ID" value="NZ_CP155447.1"/>
</dbReference>
<dbReference type="Pfam" id="PF07963">
    <property type="entry name" value="N_methyl"/>
    <property type="match status" value="1"/>
</dbReference>
<evidence type="ECO:0000259" key="1">
    <source>
        <dbReference type="Pfam" id="PF07596"/>
    </source>
</evidence>
<dbReference type="PANTHER" id="PTHR30093">
    <property type="entry name" value="GENERAL SECRETION PATHWAY PROTEIN G"/>
    <property type="match status" value="1"/>
</dbReference>
<reference evidence="2" key="1">
    <citation type="submission" date="2024-05" db="EMBL/GenBank/DDBJ databases">
        <title>Planctomycetes of the genus Singulisphaera possess chitinolytic capabilities.</title>
        <authorList>
            <person name="Ivanova A."/>
        </authorList>
    </citation>
    <scope>NUCLEOTIDE SEQUENCE</scope>
    <source>
        <strain evidence="2">Ch08T</strain>
    </source>
</reference>